<dbReference type="RefSeq" id="WP_144333952.1">
    <property type="nucleotide sequence ID" value="NZ_VLPL01000007.1"/>
</dbReference>
<dbReference type="Gene3D" id="1.10.1740.10">
    <property type="match status" value="1"/>
</dbReference>
<dbReference type="GO" id="GO:0016987">
    <property type="term" value="F:sigma factor activity"/>
    <property type="evidence" value="ECO:0007669"/>
    <property type="project" value="UniProtKB-KW"/>
</dbReference>
<dbReference type="OrthoDB" id="9795666at2"/>
<reference evidence="7 8" key="1">
    <citation type="submission" date="2019-07" db="EMBL/GenBank/DDBJ databases">
        <authorList>
            <person name="Huq M.A."/>
        </authorList>
    </citation>
    <scope>NUCLEOTIDE SEQUENCE [LARGE SCALE GENOMIC DNA]</scope>
    <source>
        <strain evidence="7 8">MAH-3</strain>
    </source>
</reference>
<name>A0A556MP18_9FLAO</name>
<dbReference type="PANTHER" id="PTHR43133:SF46">
    <property type="entry name" value="RNA POLYMERASE SIGMA-70 FACTOR ECF SUBFAMILY"/>
    <property type="match status" value="1"/>
</dbReference>
<dbReference type="Pfam" id="PF08281">
    <property type="entry name" value="Sigma70_r4_2"/>
    <property type="match status" value="1"/>
</dbReference>
<evidence type="ECO:0000256" key="1">
    <source>
        <dbReference type="ARBA" id="ARBA00010641"/>
    </source>
</evidence>
<feature type="domain" description="RNA polymerase sigma-70 region 2" evidence="5">
    <location>
        <begin position="29"/>
        <end position="98"/>
    </location>
</feature>
<keyword evidence="2" id="KW-0805">Transcription regulation</keyword>
<dbReference type="InterPro" id="IPR014284">
    <property type="entry name" value="RNA_pol_sigma-70_dom"/>
</dbReference>
<dbReference type="SUPFAM" id="SSF88946">
    <property type="entry name" value="Sigma2 domain of RNA polymerase sigma factors"/>
    <property type="match status" value="1"/>
</dbReference>
<dbReference type="AlphaFoldDB" id="A0A556MP18"/>
<gene>
    <name evidence="7" type="ORF">FO442_14660</name>
</gene>
<dbReference type="GO" id="GO:0003677">
    <property type="term" value="F:DNA binding"/>
    <property type="evidence" value="ECO:0007669"/>
    <property type="project" value="InterPro"/>
</dbReference>
<keyword evidence="4" id="KW-0804">Transcription</keyword>
<dbReference type="InterPro" id="IPR013324">
    <property type="entry name" value="RNA_pol_sigma_r3/r4-like"/>
</dbReference>
<dbReference type="Proteomes" id="UP000316008">
    <property type="component" value="Unassembled WGS sequence"/>
</dbReference>
<evidence type="ECO:0000313" key="8">
    <source>
        <dbReference type="Proteomes" id="UP000316008"/>
    </source>
</evidence>
<evidence type="ECO:0000256" key="4">
    <source>
        <dbReference type="ARBA" id="ARBA00023163"/>
    </source>
</evidence>
<dbReference type="InterPro" id="IPR036388">
    <property type="entry name" value="WH-like_DNA-bd_sf"/>
</dbReference>
<dbReference type="SUPFAM" id="SSF88659">
    <property type="entry name" value="Sigma3 and sigma4 domains of RNA polymerase sigma factors"/>
    <property type="match status" value="1"/>
</dbReference>
<dbReference type="InterPro" id="IPR007627">
    <property type="entry name" value="RNA_pol_sigma70_r2"/>
</dbReference>
<evidence type="ECO:0000313" key="7">
    <source>
        <dbReference type="EMBL" id="TSJ41694.1"/>
    </source>
</evidence>
<keyword evidence="8" id="KW-1185">Reference proteome</keyword>
<dbReference type="PANTHER" id="PTHR43133">
    <property type="entry name" value="RNA POLYMERASE ECF-TYPE SIGMA FACTO"/>
    <property type="match status" value="1"/>
</dbReference>
<dbReference type="GO" id="GO:0006352">
    <property type="term" value="P:DNA-templated transcription initiation"/>
    <property type="evidence" value="ECO:0007669"/>
    <property type="project" value="InterPro"/>
</dbReference>
<dbReference type="InterPro" id="IPR039425">
    <property type="entry name" value="RNA_pol_sigma-70-like"/>
</dbReference>
<sequence>MFKKKTHTVFDEARQIELAQQDHRHFGPLYERYFEQIFRFIFKRLGGNEEVAGDLVQQCFIKAMANIAKYEDRGLPFTAWLYRIAQNEVNMFFRSEKKNYSVEISDRQLYSILEESGESSVQQADLDQLIEIINNLDETQADLIELRFFQELSFKEIADIYQISEANAKMRIYRLLEKINTNWKRES</sequence>
<proteinExistence type="inferred from homology"/>
<evidence type="ECO:0000259" key="6">
    <source>
        <dbReference type="Pfam" id="PF08281"/>
    </source>
</evidence>
<evidence type="ECO:0000256" key="3">
    <source>
        <dbReference type="ARBA" id="ARBA00023082"/>
    </source>
</evidence>
<comment type="caution">
    <text evidence="7">The sequence shown here is derived from an EMBL/GenBank/DDBJ whole genome shotgun (WGS) entry which is preliminary data.</text>
</comment>
<evidence type="ECO:0000256" key="2">
    <source>
        <dbReference type="ARBA" id="ARBA00023015"/>
    </source>
</evidence>
<feature type="domain" description="RNA polymerase sigma factor 70 region 4 type 2" evidence="6">
    <location>
        <begin position="127"/>
        <end position="179"/>
    </location>
</feature>
<accession>A0A556MP18</accession>
<evidence type="ECO:0000259" key="5">
    <source>
        <dbReference type="Pfam" id="PF04542"/>
    </source>
</evidence>
<organism evidence="7 8">
    <name type="scientific">Fluviicola chungangensis</name>
    <dbReference type="NCBI Taxonomy" id="2597671"/>
    <lineage>
        <taxon>Bacteria</taxon>
        <taxon>Pseudomonadati</taxon>
        <taxon>Bacteroidota</taxon>
        <taxon>Flavobacteriia</taxon>
        <taxon>Flavobacteriales</taxon>
        <taxon>Crocinitomicaceae</taxon>
        <taxon>Fluviicola</taxon>
    </lineage>
</organism>
<dbReference type="Pfam" id="PF04542">
    <property type="entry name" value="Sigma70_r2"/>
    <property type="match status" value="1"/>
</dbReference>
<dbReference type="EMBL" id="VLPL01000007">
    <property type="protein sequence ID" value="TSJ41694.1"/>
    <property type="molecule type" value="Genomic_DNA"/>
</dbReference>
<dbReference type="Gene3D" id="1.10.10.10">
    <property type="entry name" value="Winged helix-like DNA-binding domain superfamily/Winged helix DNA-binding domain"/>
    <property type="match status" value="1"/>
</dbReference>
<keyword evidence="3" id="KW-0731">Sigma factor</keyword>
<dbReference type="InterPro" id="IPR013249">
    <property type="entry name" value="RNA_pol_sigma70_r4_t2"/>
</dbReference>
<comment type="similarity">
    <text evidence="1">Belongs to the sigma-70 factor family. ECF subfamily.</text>
</comment>
<protein>
    <submittedName>
        <fullName evidence="7">Sigma-70 family RNA polymerase sigma factor</fullName>
    </submittedName>
</protein>
<dbReference type="InterPro" id="IPR013325">
    <property type="entry name" value="RNA_pol_sigma_r2"/>
</dbReference>
<dbReference type="CDD" id="cd06171">
    <property type="entry name" value="Sigma70_r4"/>
    <property type="match status" value="1"/>
</dbReference>
<dbReference type="NCBIfam" id="TIGR02937">
    <property type="entry name" value="sigma70-ECF"/>
    <property type="match status" value="1"/>
</dbReference>